<dbReference type="AlphaFoldDB" id="A0A8J3RJH7"/>
<name>A0A8J3RJH7_9ACTN</name>
<accession>A0A8J3RJH7</accession>
<keyword evidence="3" id="KW-1185">Reference proteome</keyword>
<dbReference type="RefSeq" id="WP_203890712.1">
    <property type="nucleotide sequence ID" value="NZ_BOOH01000019.1"/>
</dbReference>
<sequence length="69" mass="7131">MPGLKVEAGAGEGVAGGVIGRDLPYQERGEGEEGRRRVTVPVLTPARRAISRIGTAATARPVRPDSPAP</sequence>
<dbReference type="EMBL" id="BOOH01000019">
    <property type="protein sequence ID" value="GIH76094.1"/>
    <property type="molecule type" value="Genomic_DNA"/>
</dbReference>
<proteinExistence type="predicted"/>
<reference evidence="2 3" key="1">
    <citation type="submission" date="2021-01" db="EMBL/GenBank/DDBJ databases">
        <title>Whole genome shotgun sequence of Planobispora longispora NBRC 13918.</title>
        <authorList>
            <person name="Komaki H."/>
            <person name="Tamura T."/>
        </authorList>
    </citation>
    <scope>NUCLEOTIDE SEQUENCE [LARGE SCALE GENOMIC DNA]</scope>
    <source>
        <strain evidence="2 3">NBRC 13918</strain>
    </source>
</reference>
<evidence type="ECO:0000256" key="1">
    <source>
        <dbReference type="SAM" id="MobiDB-lite"/>
    </source>
</evidence>
<gene>
    <name evidence="2" type="ORF">Plo01_25230</name>
</gene>
<feature type="compositionally biased region" description="Basic and acidic residues" evidence="1">
    <location>
        <begin position="24"/>
        <end position="36"/>
    </location>
</feature>
<evidence type="ECO:0000313" key="3">
    <source>
        <dbReference type="Proteomes" id="UP000616724"/>
    </source>
</evidence>
<organism evidence="2 3">
    <name type="scientific">Planobispora longispora</name>
    <dbReference type="NCBI Taxonomy" id="28887"/>
    <lineage>
        <taxon>Bacteria</taxon>
        <taxon>Bacillati</taxon>
        <taxon>Actinomycetota</taxon>
        <taxon>Actinomycetes</taxon>
        <taxon>Streptosporangiales</taxon>
        <taxon>Streptosporangiaceae</taxon>
        <taxon>Planobispora</taxon>
    </lineage>
</organism>
<feature type="region of interest" description="Disordered" evidence="1">
    <location>
        <begin position="1"/>
        <end position="36"/>
    </location>
</feature>
<evidence type="ECO:0000313" key="2">
    <source>
        <dbReference type="EMBL" id="GIH76094.1"/>
    </source>
</evidence>
<comment type="caution">
    <text evidence="2">The sequence shown here is derived from an EMBL/GenBank/DDBJ whole genome shotgun (WGS) entry which is preliminary data.</text>
</comment>
<dbReference type="Proteomes" id="UP000616724">
    <property type="component" value="Unassembled WGS sequence"/>
</dbReference>
<protein>
    <submittedName>
        <fullName evidence="2">Uncharacterized protein</fullName>
    </submittedName>
</protein>
<feature type="compositionally biased region" description="Gly residues" evidence="1">
    <location>
        <begin position="10"/>
        <end position="19"/>
    </location>
</feature>